<dbReference type="Proteomes" id="UP000887565">
    <property type="component" value="Unplaced"/>
</dbReference>
<keyword evidence="1" id="KW-1185">Reference proteome</keyword>
<dbReference type="AlphaFoldDB" id="A0A915I3T9"/>
<proteinExistence type="predicted"/>
<dbReference type="WBParaSite" id="nRc.2.0.1.t08802-RA">
    <property type="protein sequence ID" value="nRc.2.0.1.t08802-RA"/>
    <property type="gene ID" value="nRc.2.0.1.g08802"/>
</dbReference>
<reference evidence="2" key="1">
    <citation type="submission" date="2022-11" db="UniProtKB">
        <authorList>
            <consortium name="WormBaseParasite"/>
        </authorList>
    </citation>
    <scope>IDENTIFICATION</scope>
</reference>
<organism evidence="1 2">
    <name type="scientific">Romanomermis culicivorax</name>
    <name type="common">Nematode worm</name>
    <dbReference type="NCBI Taxonomy" id="13658"/>
    <lineage>
        <taxon>Eukaryota</taxon>
        <taxon>Metazoa</taxon>
        <taxon>Ecdysozoa</taxon>
        <taxon>Nematoda</taxon>
        <taxon>Enoplea</taxon>
        <taxon>Dorylaimia</taxon>
        <taxon>Mermithida</taxon>
        <taxon>Mermithoidea</taxon>
        <taxon>Mermithidae</taxon>
        <taxon>Romanomermis</taxon>
    </lineage>
</organism>
<evidence type="ECO:0000313" key="1">
    <source>
        <dbReference type="Proteomes" id="UP000887565"/>
    </source>
</evidence>
<evidence type="ECO:0000313" key="2">
    <source>
        <dbReference type="WBParaSite" id="nRc.2.0.1.t08802-RA"/>
    </source>
</evidence>
<protein>
    <submittedName>
        <fullName evidence="2">Uncharacterized protein</fullName>
    </submittedName>
</protein>
<sequence>FRSEEYNPVWKYTIFKCLFFRPVVCRSKPKLCINYACDKVAKFTKNKIKCDKSRDVNYVTDILINCYLPKLRPCLREINAKPLKKQKDQNERKMLSCYKKDLLLCFDVKNMPDYTGMQVVSPTICRKNPIQCLPDACSKMQKNYRKDCDDGVFREQLLTSLRKCYGNSVDLCLVRFYYENFSQ</sequence>
<accession>A0A915I3T9</accession>
<name>A0A915I3T9_ROMCU</name>